<dbReference type="InterPro" id="IPR051291">
    <property type="entry name" value="CIMAP"/>
</dbReference>
<feature type="region of interest" description="Disordered" evidence="1">
    <location>
        <begin position="386"/>
        <end position="409"/>
    </location>
</feature>
<evidence type="ECO:0000256" key="1">
    <source>
        <dbReference type="SAM" id="MobiDB-lite"/>
    </source>
</evidence>
<dbReference type="PANTHER" id="PTHR21580:SF60">
    <property type="entry name" value="SPERM-TAIL PG-RICH REPEAT-CONTAINING PROTEIN 2"/>
    <property type="match status" value="1"/>
</dbReference>
<sequence length="567" mass="63362">MYDRQKRIFTFQEKSGTDENVGPGSYSPHEFRCLGYDTGYAPFESLAERKLDFTRADAGLFPSPADYFPSLPTAKIKGCSSIANKAKRFPRFISEGPAPDAYNVVSVWGGKKPDPCGLLLPEKVINQLLGEPNYNKRSISCDKIPYVRFRDVPSIPSGQFVHGYEEGPDGRLQPQPGPKRDGTIGPAFYAPTKEPVFTRYKGCGWSKSTSERNLVRITPNSIGPGQYNPYGDHWEKIIETARERSIVEAERPLAVPRFMDKVVQQLHKDNFPSPCAYNIQDKQFSKSDGSQTPFNTEEKRFKDKVIETPAPNRYDLQDGAISRRWLKRFQPKPFDATAERFTSKSDPGPAPNSYVIKESLTHPHTDVHVSKRIAFGSTAKRLGDKLTSSTKTTAPDNSIPGPAQYSPKRYDEKCSLKGSGMPKAKRETSVILSSAPPPGTYDFGRSFDITQCKRAPAIPRKAEAKQRRECFSHTAERFGKFSVIGPRDPDIPGPAEYCIMESESQKGKFVFQSERFKEVVKEQLPGPADYELSPAVADSVLKGTFNVTLDSPLSFNKWSDEPILVKI</sequence>
<evidence type="ECO:0000313" key="3">
    <source>
        <dbReference type="WBParaSite" id="TREG1_25540.1"/>
    </source>
</evidence>
<dbReference type="PANTHER" id="PTHR21580">
    <property type="entry name" value="SHIPPO-1-RELATED"/>
    <property type="match status" value="1"/>
</dbReference>
<feature type="compositionally biased region" description="Polar residues" evidence="1">
    <location>
        <begin position="386"/>
        <end position="396"/>
    </location>
</feature>
<protein>
    <recommendedName>
        <fullName evidence="4">Sperm-tail PG-rich repeat-containing protein 2</fullName>
    </recommendedName>
</protein>
<feature type="region of interest" description="Disordered" evidence="1">
    <location>
        <begin position="416"/>
        <end position="435"/>
    </location>
</feature>
<organism evidence="2 3">
    <name type="scientific">Trichobilharzia regenti</name>
    <name type="common">Nasal bird schistosome</name>
    <dbReference type="NCBI Taxonomy" id="157069"/>
    <lineage>
        <taxon>Eukaryota</taxon>
        <taxon>Metazoa</taxon>
        <taxon>Spiralia</taxon>
        <taxon>Lophotrochozoa</taxon>
        <taxon>Platyhelminthes</taxon>
        <taxon>Trematoda</taxon>
        <taxon>Digenea</taxon>
        <taxon>Strigeidida</taxon>
        <taxon>Schistosomatoidea</taxon>
        <taxon>Schistosomatidae</taxon>
        <taxon>Trichobilharzia</taxon>
    </lineage>
</organism>
<keyword evidence="2" id="KW-1185">Reference proteome</keyword>
<dbReference type="WBParaSite" id="TREG1_25540.1">
    <property type="protein sequence ID" value="TREG1_25540.1"/>
    <property type="gene ID" value="TREG1_25540"/>
</dbReference>
<reference evidence="3" key="2">
    <citation type="submission" date="2023-11" db="UniProtKB">
        <authorList>
            <consortium name="WormBaseParasite"/>
        </authorList>
    </citation>
    <scope>IDENTIFICATION</scope>
</reference>
<reference evidence="2" key="1">
    <citation type="submission" date="2022-06" db="EMBL/GenBank/DDBJ databases">
        <authorList>
            <person name="Berger JAMES D."/>
            <person name="Berger JAMES D."/>
        </authorList>
    </citation>
    <scope>NUCLEOTIDE SEQUENCE [LARGE SCALE GENOMIC DNA]</scope>
</reference>
<dbReference type="AlphaFoldDB" id="A0AA85JEK5"/>
<name>A0AA85JEK5_TRIRE</name>
<dbReference type="Proteomes" id="UP000050795">
    <property type="component" value="Unassembled WGS sequence"/>
</dbReference>
<evidence type="ECO:0000313" key="2">
    <source>
        <dbReference type="Proteomes" id="UP000050795"/>
    </source>
</evidence>
<evidence type="ECO:0008006" key="4">
    <source>
        <dbReference type="Google" id="ProtNLM"/>
    </source>
</evidence>
<accession>A0AA85JEK5</accession>
<proteinExistence type="predicted"/>